<sequence length="245" mass="27659">SAREGRKPHKQEREGAQGKVPLIQVVYPFHDWQFCEDKTPRSQLFDLIHLARKWLRPEALSSEKMMELLVLDHYTRALPSGLRAWIGQNDPSTYDELVTLVERQLAARELSETPGDGTRRTKERPEAPKGPMGPGGEGWRSELEGPRQRAISRMRYRCYECGELGHIAAQCPNREEPMQCNLGDPGDQCGLISLVGVVMDPHEYTRLVKMNGIQTIALSNERFMYPAPHPSLADLGLSSANRWSG</sequence>
<feature type="domain" description="CCHC-type" evidence="3">
    <location>
        <begin position="157"/>
        <end position="173"/>
    </location>
</feature>
<protein>
    <recommendedName>
        <fullName evidence="7">CCHC-type domain-containing protein</fullName>
    </recommendedName>
</protein>
<evidence type="ECO:0000259" key="3">
    <source>
        <dbReference type="PROSITE" id="PS50158"/>
    </source>
</evidence>
<dbReference type="SMART" id="SM00343">
    <property type="entry name" value="ZnF_C2HC"/>
    <property type="match status" value="1"/>
</dbReference>
<dbReference type="Proteomes" id="UP000694403">
    <property type="component" value="Unplaced"/>
</dbReference>
<dbReference type="SMART" id="SM00431">
    <property type="entry name" value="SCAN"/>
    <property type="match status" value="1"/>
</dbReference>
<evidence type="ECO:0000259" key="4">
    <source>
        <dbReference type="PROSITE" id="PS50804"/>
    </source>
</evidence>
<keyword evidence="1" id="KW-0479">Metal-binding</keyword>
<proteinExistence type="predicted"/>
<dbReference type="InterPro" id="IPR001878">
    <property type="entry name" value="Znf_CCHC"/>
</dbReference>
<feature type="region of interest" description="Disordered" evidence="2">
    <location>
        <begin position="108"/>
        <end position="144"/>
    </location>
</feature>
<dbReference type="PANTHER" id="PTHR46888:SF15">
    <property type="entry name" value="ZINC FINGER AND SCAN DOMAIN-CONTAINING PROTEIN 12-LIKE"/>
    <property type="match status" value="1"/>
</dbReference>
<evidence type="ECO:0008006" key="7">
    <source>
        <dbReference type="Google" id="ProtNLM"/>
    </source>
</evidence>
<dbReference type="SUPFAM" id="SSF47353">
    <property type="entry name" value="Retrovirus capsid dimerization domain-like"/>
    <property type="match status" value="1"/>
</dbReference>
<reference evidence="5" key="1">
    <citation type="submission" date="2025-08" db="UniProtKB">
        <authorList>
            <consortium name="Ensembl"/>
        </authorList>
    </citation>
    <scope>IDENTIFICATION</scope>
</reference>
<dbReference type="InterPro" id="IPR036875">
    <property type="entry name" value="Znf_CCHC_sf"/>
</dbReference>
<dbReference type="GO" id="GO:0008270">
    <property type="term" value="F:zinc ion binding"/>
    <property type="evidence" value="ECO:0007669"/>
    <property type="project" value="UniProtKB-KW"/>
</dbReference>
<reference evidence="5" key="2">
    <citation type="submission" date="2025-09" db="UniProtKB">
        <authorList>
            <consortium name="Ensembl"/>
        </authorList>
    </citation>
    <scope>IDENTIFICATION</scope>
</reference>
<evidence type="ECO:0000313" key="5">
    <source>
        <dbReference type="Ensembl" id="ENSCSRP00000021724.1"/>
    </source>
</evidence>
<dbReference type="Gene3D" id="1.10.4020.10">
    <property type="entry name" value="DNA breaking-rejoining enzymes"/>
    <property type="match status" value="1"/>
</dbReference>
<dbReference type="Gene3D" id="4.10.60.10">
    <property type="entry name" value="Zinc finger, CCHC-type"/>
    <property type="match status" value="1"/>
</dbReference>
<feature type="compositionally biased region" description="Basic and acidic residues" evidence="2">
    <location>
        <begin position="108"/>
        <end position="127"/>
    </location>
</feature>
<dbReference type="InterPro" id="IPR038269">
    <property type="entry name" value="SCAN_sf"/>
</dbReference>
<evidence type="ECO:0000313" key="6">
    <source>
        <dbReference type="Proteomes" id="UP000694403"/>
    </source>
</evidence>
<dbReference type="PROSITE" id="PS50804">
    <property type="entry name" value="SCAN_BOX"/>
    <property type="match status" value="1"/>
</dbReference>
<dbReference type="Pfam" id="PF00098">
    <property type="entry name" value="zf-CCHC"/>
    <property type="match status" value="1"/>
</dbReference>
<dbReference type="PROSITE" id="PS50158">
    <property type="entry name" value="ZF_CCHC"/>
    <property type="match status" value="1"/>
</dbReference>
<dbReference type="PANTHER" id="PTHR46888">
    <property type="entry name" value="ZINC KNUCKLE DOMAINCONTAINING PROTEIN-RELATED"/>
    <property type="match status" value="1"/>
</dbReference>
<evidence type="ECO:0000256" key="1">
    <source>
        <dbReference type="PROSITE-ProRule" id="PRU00047"/>
    </source>
</evidence>
<keyword evidence="1" id="KW-0862">Zinc</keyword>
<evidence type="ECO:0000256" key="2">
    <source>
        <dbReference type="SAM" id="MobiDB-lite"/>
    </source>
</evidence>
<dbReference type="AlphaFoldDB" id="A0A8C3T0R2"/>
<dbReference type="Ensembl" id="ENSCSRT00000022680.1">
    <property type="protein sequence ID" value="ENSCSRP00000021724.1"/>
    <property type="gene ID" value="ENSCSRG00000016423.1"/>
</dbReference>
<feature type="domain" description="SCAN box" evidence="4">
    <location>
        <begin position="29"/>
        <end position="102"/>
    </location>
</feature>
<keyword evidence="1" id="KW-0863">Zinc-finger</keyword>
<keyword evidence="6" id="KW-1185">Reference proteome</keyword>
<organism evidence="5 6">
    <name type="scientific">Chelydra serpentina</name>
    <name type="common">Snapping turtle</name>
    <name type="synonym">Testudo serpentina</name>
    <dbReference type="NCBI Taxonomy" id="8475"/>
    <lineage>
        <taxon>Eukaryota</taxon>
        <taxon>Metazoa</taxon>
        <taxon>Chordata</taxon>
        <taxon>Craniata</taxon>
        <taxon>Vertebrata</taxon>
        <taxon>Euteleostomi</taxon>
        <taxon>Archelosauria</taxon>
        <taxon>Testudinata</taxon>
        <taxon>Testudines</taxon>
        <taxon>Cryptodira</taxon>
        <taxon>Durocryptodira</taxon>
        <taxon>Americhelydia</taxon>
        <taxon>Chelydroidea</taxon>
        <taxon>Chelydridae</taxon>
        <taxon>Chelydra</taxon>
    </lineage>
</organism>
<dbReference type="InterPro" id="IPR003309">
    <property type="entry name" value="SCAN_dom"/>
</dbReference>
<dbReference type="GO" id="GO:0003676">
    <property type="term" value="F:nucleic acid binding"/>
    <property type="evidence" value="ECO:0007669"/>
    <property type="project" value="InterPro"/>
</dbReference>
<dbReference type="Pfam" id="PF02023">
    <property type="entry name" value="SCAN"/>
    <property type="match status" value="1"/>
</dbReference>
<accession>A0A8C3T0R2</accession>
<dbReference type="SUPFAM" id="SSF57756">
    <property type="entry name" value="Retrovirus zinc finger-like domains"/>
    <property type="match status" value="1"/>
</dbReference>
<name>A0A8C3T0R2_CHESE</name>